<evidence type="ECO:0000313" key="3">
    <source>
        <dbReference type="EMBL" id="TVT98477.1"/>
    </source>
</evidence>
<dbReference type="Gramene" id="TVT98477">
    <property type="protein sequence ID" value="TVT98477"/>
    <property type="gene ID" value="EJB05_56242"/>
</dbReference>
<comment type="caution">
    <text evidence="3">The sequence shown here is derived from an EMBL/GenBank/DDBJ whole genome shotgun (WGS) entry which is preliminary data.</text>
</comment>
<evidence type="ECO:0000256" key="1">
    <source>
        <dbReference type="SAM" id="MobiDB-lite"/>
    </source>
</evidence>
<reference evidence="3 4" key="1">
    <citation type="journal article" date="2019" name="Sci. Rep.">
        <title>A high-quality genome of Eragrostis curvula grass provides insights into Poaceae evolution and supports new strategies to enhance forage quality.</title>
        <authorList>
            <person name="Carballo J."/>
            <person name="Santos B.A.C.M."/>
            <person name="Zappacosta D."/>
            <person name="Garbus I."/>
            <person name="Selva J.P."/>
            <person name="Gallo C.A."/>
            <person name="Diaz A."/>
            <person name="Albertini E."/>
            <person name="Caccamo M."/>
            <person name="Echenique V."/>
        </authorList>
    </citation>
    <scope>NUCLEOTIDE SEQUENCE [LARGE SCALE GENOMIC DNA]</scope>
    <source>
        <strain evidence="4">cv. Victoria</strain>
        <tissue evidence="3">Leaf</tissue>
    </source>
</reference>
<feature type="transmembrane region" description="Helical" evidence="2">
    <location>
        <begin position="263"/>
        <end position="289"/>
    </location>
</feature>
<feature type="transmembrane region" description="Helical" evidence="2">
    <location>
        <begin position="376"/>
        <end position="398"/>
    </location>
</feature>
<feature type="non-terminal residue" evidence="3">
    <location>
        <position position="1"/>
    </location>
</feature>
<dbReference type="EMBL" id="RWGY01000854">
    <property type="protein sequence ID" value="TVT98477.1"/>
    <property type="molecule type" value="Genomic_DNA"/>
</dbReference>
<feature type="region of interest" description="Disordered" evidence="1">
    <location>
        <begin position="111"/>
        <end position="139"/>
    </location>
</feature>
<protein>
    <submittedName>
        <fullName evidence="3">Uncharacterized protein</fullName>
    </submittedName>
</protein>
<feature type="transmembrane region" description="Helical" evidence="2">
    <location>
        <begin position="501"/>
        <end position="523"/>
    </location>
</feature>
<evidence type="ECO:0000313" key="4">
    <source>
        <dbReference type="Proteomes" id="UP000324897"/>
    </source>
</evidence>
<name>A0A5J9SGU8_9POAL</name>
<keyword evidence="2" id="KW-1133">Transmembrane helix</keyword>
<keyword evidence="2" id="KW-0812">Transmembrane</keyword>
<proteinExistence type="predicted"/>
<organism evidence="3 4">
    <name type="scientific">Eragrostis curvula</name>
    <name type="common">weeping love grass</name>
    <dbReference type="NCBI Taxonomy" id="38414"/>
    <lineage>
        <taxon>Eukaryota</taxon>
        <taxon>Viridiplantae</taxon>
        <taxon>Streptophyta</taxon>
        <taxon>Embryophyta</taxon>
        <taxon>Tracheophyta</taxon>
        <taxon>Spermatophyta</taxon>
        <taxon>Magnoliopsida</taxon>
        <taxon>Liliopsida</taxon>
        <taxon>Poales</taxon>
        <taxon>Poaceae</taxon>
        <taxon>PACMAD clade</taxon>
        <taxon>Chloridoideae</taxon>
        <taxon>Eragrostideae</taxon>
        <taxon>Eragrostidinae</taxon>
        <taxon>Eragrostis</taxon>
    </lineage>
</organism>
<keyword evidence="2" id="KW-0472">Membrane</keyword>
<dbReference type="Proteomes" id="UP000324897">
    <property type="component" value="Unassembled WGS sequence"/>
</dbReference>
<feature type="region of interest" description="Disordered" evidence="1">
    <location>
        <begin position="152"/>
        <end position="184"/>
    </location>
</feature>
<feature type="compositionally biased region" description="Basic and acidic residues" evidence="1">
    <location>
        <begin position="168"/>
        <end position="178"/>
    </location>
</feature>
<feature type="transmembrane region" description="Helical" evidence="2">
    <location>
        <begin position="435"/>
        <end position="455"/>
    </location>
</feature>
<evidence type="ECO:0000256" key="2">
    <source>
        <dbReference type="SAM" id="Phobius"/>
    </source>
</evidence>
<dbReference type="AlphaFoldDB" id="A0A5J9SGU8"/>
<feature type="transmembrane region" description="Helical" evidence="2">
    <location>
        <begin position="295"/>
        <end position="317"/>
    </location>
</feature>
<sequence>MRWVARLAPSTCGTHEPKRSLIIHVSLLSPSPLGSDEVKPHFPLGSSFPCVAGLPGVRDPSRSKQSSYTALLLSYLVARSLLAAERSIYGQERRPAPVVMGEQLEAPLSPAIVDQEPPPASVDEKQRAPPPAPAAADNGKAPAAFFTASMVKDQQEDGPPSPKPADTPPKEDKDKKQEAQSPPPLRFPVLVGVSQWALTSACVFAVFGAYASTLPTPCASSLWWCHELTGADALLPRLAWRAATQAAAAALAVLIPGRRRVRWLLAFAAYWATATNLYRFAVLVGLIYAGTNRDLLGAFFAVAGGLYLFVAAAMALMSPGALISEYQVECRGLPSATSIIVAAMVKKRNRFLYYRLEGLYGDMKVTDQPRSMVQGVACWALLTGAAYAVLAAYINYLLTPCPVTNSTSWWWWPWSSCQELTGADADLARRLLPRLMQFTALQAGAAAMALALLLLRRYRSSRAVALVALAAAATNHCRLARLLGPVLDAWGEPFGAYVAGMYVFFLVPSVAMISLIVLAVELVRGPLRWWN</sequence>
<gene>
    <name evidence="3" type="ORF">EJB05_56242</name>
</gene>
<keyword evidence="4" id="KW-1185">Reference proteome</keyword>
<accession>A0A5J9SGU8</accession>